<sequence length="260" mass="30321">MDVEIFTHRNCTECNLLLDFLEQRGLLGKVKLIDTELYPFLAFERGVISTPSIFVNGKLIYAGKVDFQELETILSGGQVVRKVNREELVEKLMEGIVDSFAATAWLYVNRDFESFMAQRDFVLAVTGLALSENPEEEYQYLRNVVIKEGENLLQEWEPRILRNISSNFVREIYWLYGNKVGKERLFSIYTPEIFAHWLMVRGGSVGRVGLRIHPISDTKVMLRITKAYSYTVENYDQLWERVEREQRAIKSRDLARHLVL</sequence>
<evidence type="ECO:0000256" key="1">
    <source>
        <dbReference type="ARBA" id="ARBA00007787"/>
    </source>
</evidence>
<dbReference type="Pfam" id="PF13192">
    <property type="entry name" value="Thioredoxin_3"/>
    <property type="match status" value="1"/>
</dbReference>
<dbReference type="OrthoDB" id="31032at2157"/>
<dbReference type="Proteomes" id="UP000003980">
    <property type="component" value="Unassembled WGS sequence"/>
</dbReference>
<evidence type="ECO:0000313" key="3">
    <source>
        <dbReference type="EMBL" id="EHP68816.1"/>
    </source>
</evidence>
<dbReference type="InterPro" id="IPR012336">
    <property type="entry name" value="Thioredoxin-like_fold"/>
</dbReference>
<reference evidence="3 4" key="1">
    <citation type="submission" date="2012-01" db="EMBL/GenBank/DDBJ databases">
        <title>Improved High-Quality Draft sequence of Metallosphaera yellowstonensis MK1.</title>
        <authorList>
            <consortium name="US DOE Joint Genome Institute"/>
            <person name="Lucas S."/>
            <person name="Han J."/>
            <person name="Cheng J.-F."/>
            <person name="Goodwin L."/>
            <person name="Pitluck S."/>
            <person name="Peters L."/>
            <person name="Teshima H."/>
            <person name="Detter J.C."/>
            <person name="Han C."/>
            <person name="Tapia R."/>
            <person name="Land M."/>
            <person name="Hauser L."/>
            <person name="Kyrpides N."/>
            <person name="Kozubal M."/>
            <person name="Macur R.E."/>
            <person name="Jay Z."/>
            <person name="Inskeep W."/>
            <person name="Woyke T."/>
        </authorList>
    </citation>
    <scope>NUCLEOTIDE SEQUENCE [LARGE SCALE GENOMIC DNA]</scope>
    <source>
        <strain evidence="3 4">MK1</strain>
    </source>
</reference>
<dbReference type="Gene3D" id="3.40.30.10">
    <property type="entry name" value="Glutaredoxin"/>
    <property type="match status" value="1"/>
</dbReference>
<dbReference type="STRING" id="671065.MetMK1DRAFT_00032620"/>
<dbReference type="EMBL" id="JH597770">
    <property type="protein sequence ID" value="EHP68816.1"/>
    <property type="molecule type" value="Genomic_DNA"/>
</dbReference>
<evidence type="ECO:0000259" key="2">
    <source>
        <dbReference type="Pfam" id="PF13192"/>
    </source>
</evidence>
<dbReference type="SUPFAM" id="SSF52833">
    <property type="entry name" value="Thioredoxin-like"/>
    <property type="match status" value="1"/>
</dbReference>
<dbReference type="AlphaFoldDB" id="H2C9J0"/>
<gene>
    <name evidence="3" type="ORF">MetMK1DRAFT_00032620</name>
</gene>
<protein>
    <submittedName>
        <fullName evidence="3">Putative thioredoxin/glutaredoxin</fullName>
    </submittedName>
</protein>
<dbReference type="InterPro" id="IPR036249">
    <property type="entry name" value="Thioredoxin-like_sf"/>
</dbReference>
<proteinExistence type="inferred from homology"/>
<accession>H2C9J0</accession>
<dbReference type="HOGENOM" id="CLU_095574_0_0_2"/>
<organism evidence="3 4">
    <name type="scientific">Metallosphaera yellowstonensis MK1</name>
    <dbReference type="NCBI Taxonomy" id="671065"/>
    <lineage>
        <taxon>Archaea</taxon>
        <taxon>Thermoproteota</taxon>
        <taxon>Thermoprotei</taxon>
        <taxon>Sulfolobales</taxon>
        <taxon>Sulfolobaceae</taxon>
        <taxon>Metallosphaera</taxon>
    </lineage>
</organism>
<keyword evidence="4" id="KW-1185">Reference proteome</keyword>
<name>H2C9J0_9CREN</name>
<dbReference type="RefSeq" id="WP_009075636.1">
    <property type="nucleotide sequence ID" value="NZ_JH597770.1"/>
</dbReference>
<feature type="domain" description="Thioredoxin-like fold" evidence="2">
    <location>
        <begin position="1"/>
        <end position="71"/>
    </location>
</feature>
<evidence type="ECO:0000313" key="4">
    <source>
        <dbReference type="Proteomes" id="UP000003980"/>
    </source>
</evidence>
<dbReference type="eggNOG" id="arCOG04235">
    <property type="taxonomic scope" value="Archaea"/>
</dbReference>
<comment type="similarity">
    <text evidence="1">Belongs to the glutaredoxin family.</text>
</comment>